<dbReference type="GO" id="GO:0004557">
    <property type="term" value="F:alpha-galactosidase activity"/>
    <property type="evidence" value="ECO:0007669"/>
    <property type="project" value="UniProtKB-UniRule"/>
</dbReference>
<feature type="binding site" evidence="7">
    <location>
        <position position="526"/>
    </location>
    <ligand>
        <name>substrate</name>
    </ligand>
</feature>
<keyword evidence="4 5" id="KW-0326">Glycosidase</keyword>
<dbReference type="PANTHER" id="PTHR43053:SF3">
    <property type="entry name" value="ALPHA-GALACTOSIDASE C-RELATED"/>
    <property type="match status" value="1"/>
</dbReference>
<keyword evidence="3 5" id="KW-0378">Hydrolase</keyword>
<dbReference type="RefSeq" id="WP_179749323.1">
    <property type="nucleotide sequence ID" value="NZ_JACCBU010000001.1"/>
</dbReference>
<evidence type="ECO:0000313" key="10">
    <source>
        <dbReference type="Proteomes" id="UP000569914"/>
    </source>
</evidence>
<organism evidence="9 10">
    <name type="scientific">Microlunatus parietis</name>
    <dbReference type="NCBI Taxonomy" id="682979"/>
    <lineage>
        <taxon>Bacteria</taxon>
        <taxon>Bacillati</taxon>
        <taxon>Actinomycetota</taxon>
        <taxon>Actinomycetes</taxon>
        <taxon>Propionibacteriales</taxon>
        <taxon>Propionibacteriaceae</taxon>
        <taxon>Microlunatus</taxon>
    </lineage>
</organism>
<dbReference type="CDD" id="cd14791">
    <property type="entry name" value="GH36"/>
    <property type="match status" value="1"/>
</dbReference>
<dbReference type="PROSITE" id="PS00512">
    <property type="entry name" value="ALPHA_GALACTOSIDASE"/>
    <property type="match status" value="1"/>
</dbReference>
<dbReference type="Gene3D" id="2.70.98.60">
    <property type="entry name" value="alpha-galactosidase from lactobacil brevis"/>
    <property type="match status" value="1"/>
</dbReference>
<dbReference type="Gene3D" id="2.60.40.1180">
    <property type="entry name" value="Golgi alpha-mannosidase II"/>
    <property type="match status" value="1"/>
</dbReference>
<evidence type="ECO:0000256" key="4">
    <source>
        <dbReference type="ARBA" id="ARBA00023295"/>
    </source>
</evidence>
<comment type="similarity">
    <text evidence="5">Belongs to the glycosyl hydrolase.</text>
</comment>
<evidence type="ECO:0000256" key="3">
    <source>
        <dbReference type="ARBA" id="ARBA00022801"/>
    </source>
</evidence>
<feature type="active site" description="Nucleophile" evidence="6">
    <location>
        <position position="460"/>
    </location>
</feature>
<evidence type="ECO:0000256" key="6">
    <source>
        <dbReference type="PIRSR" id="PIRSR005536-1"/>
    </source>
</evidence>
<dbReference type="InterPro" id="IPR031704">
    <property type="entry name" value="Glyco_hydro_36_N"/>
</dbReference>
<comment type="caution">
    <text evidence="9">The sequence shown here is derived from an EMBL/GenBank/DDBJ whole genome shotgun (WGS) entry which is preliminary data.</text>
</comment>
<dbReference type="AlphaFoldDB" id="A0A7Y9I4J1"/>
<dbReference type="EMBL" id="JACCBU010000001">
    <property type="protein sequence ID" value="NYE70104.1"/>
    <property type="molecule type" value="Genomic_DNA"/>
</dbReference>
<feature type="binding site" evidence="7">
    <location>
        <begin position="458"/>
        <end position="462"/>
    </location>
    <ligand>
        <name>substrate</name>
    </ligand>
</feature>
<gene>
    <name evidence="9" type="ORF">BKA15_001433</name>
</gene>
<dbReference type="PIRSF" id="PIRSF005536">
    <property type="entry name" value="Agal"/>
    <property type="match status" value="1"/>
</dbReference>
<evidence type="ECO:0000256" key="1">
    <source>
        <dbReference type="ARBA" id="ARBA00001255"/>
    </source>
</evidence>
<dbReference type="PANTHER" id="PTHR43053">
    <property type="entry name" value="GLYCOSIDASE FAMILY 31"/>
    <property type="match status" value="1"/>
</dbReference>
<dbReference type="InterPro" id="IPR017853">
    <property type="entry name" value="GH"/>
</dbReference>
<proteinExistence type="inferred from homology"/>
<feature type="domain" description="Glycosyl hydrolase family 36 N-terminal" evidence="8">
    <location>
        <begin position="27"/>
        <end position="271"/>
    </location>
</feature>
<comment type="catalytic activity">
    <reaction evidence="1 5">
        <text>Hydrolysis of terminal, non-reducing alpha-D-galactose residues in alpha-D-galactosides, including galactose oligosaccharides, galactomannans and galactolipids.</text>
        <dbReference type="EC" id="3.2.1.22"/>
    </reaction>
</comment>
<dbReference type="InterPro" id="IPR002252">
    <property type="entry name" value="Glyco_hydro_36"/>
</dbReference>
<dbReference type="SUPFAM" id="SSF51445">
    <property type="entry name" value="(Trans)glycosidases"/>
    <property type="match status" value="1"/>
</dbReference>
<keyword evidence="10" id="KW-1185">Reference proteome</keyword>
<evidence type="ECO:0000259" key="8">
    <source>
        <dbReference type="Pfam" id="PF16875"/>
    </source>
</evidence>
<dbReference type="EC" id="3.2.1.22" evidence="2 5"/>
<reference evidence="9 10" key="1">
    <citation type="submission" date="2020-07" db="EMBL/GenBank/DDBJ databases">
        <title>Sequencing the genomes of 1000 actinobacteria strains.</title>
        <authorList>
            <person name="Klenk H.-P."/>
        </authorList>
    </citation>
    <scope>NUCLEOTIDE SEQUENCE [LARGE SCALE GENOMIC DNA]</scope>
    <source>
        <strain evidence="9 10">DSM 22083</strain>
    </source>
</reference>
<accession>A0A7Y9I4J1</accession>
<evidence type="ECO:0000256" key="7">
    <source>
        <dbReference type="PIRSR" id="PIRSR005536-2"/>
    </source>
</evidence>
<dbReference type="InterPro" id="IPR013785">
    <property type="entry name" value="Aldolase_TIM"/>
</dbReference>
<feature type="binding site" evidence="7">
    <location>
        <position position="185"/>
    </location>
    <ligand>
        <name>substrate</name>
    </ligand>
</feature>
<protein>
    <recommendedName>
        <fullName evidence="2 5">Alpha-galactosidase</fullName>
        <ecNumber evidence="2 5">3.2.1.22</ecNumber>
    </recommendedName>
</protein>
<dbReference type="InterPro" id="IPR050985">
    <property type="entry name" value="Alpha-glycosidase_related"/>
</dbReference>
<feature type="binding site" evidence="7">
    <location>
        <position position="425"/>
    </location>
    <ligand>
        <name>substrate</name>
    </ligand>
</feature>
<name>A0A7Y9I4J1_9ACTN</name>
<dbReference type="InterPro" id="IPR013780">
    <property type="entry name" value="Glyco_hydro_b"/>
</dbReference>
<dbReference type="InterPro" id="IPR038417">
    <property type="entry name" value="Alpga-gal_N_sf"/>
</dbReference>
<dbReference type="GO" id="GO:0016052">
    <property type="term" value="P:carbohydrate catabolic process"/>
    <property type="evidence" value="ECO:0007669"/>
    <property type="project" value="InterPro"/>
</dbReference>
<sequence length="725" mass="79258">MPERVDCLIHLRTEAVSVIIDGSAGRLPGIAYWGADLGELTPADVTAVIAAGSRRGPLVDQGVPTGPALLPEQWTTWTGRPGLSGSRNGRDWSPRFTTTGVSVTGEVSEQGAVIIGGAASVEFRAADPVAGLDLVITVELTAGGLLRSRAEVINSGAEPYQLDDLVLAYPVPERGRELLDFAGRWSKERTPQRRELTVGTHLREGRRGRTGADAATVLHVGTPGFGFADGELWGVHVAWSGNHTHYAERLANGEQVVGGGELLLPGEVRLAAGESYTSPWLYGSYGVGLDQVARRFHRYLRSRDQHPGRDRPVTLNVWEAVYFDHDTDRLLDLAERAAALGVERYVLDDGWFGARRNDHAGLGDWTVSKDVWPDGLHPLVNRVRELGMEFGLWFEPEMINLDSDVARAHPEWVMATGDRLPVEHRHQQVINLGIPECYAYLRDAIGALLDEYPIGYIKWDHNRDLIDSGTAPEGRPGVHTQTAAVYRLIDELKAAHPGLEIESCSSGGARVDLGILERTDRVWVSDCIDPLDRQQMNRWTTQLIPPELMGSHVASGRSHTTGRWHDLSFRAGTAVFGHFGIEWDLAEATEAELAELGGWIEFFKAERGLLLGGDLVRIDYPDESVHAHGVVAPDRRSAIFAVAAVGRSEVELVGRIPLRGLDPGLRYRVEPVMIDSGAVGRSREPWFTEPLAPLPGSALISGGLRVSDLRPEHVVLVRVEAVEAS</sequence>
<evidence type="ECO:0000256" key="2">
    <source>
        <dbReference type="ARBA" id="ARBA00012755"/>
    </source>
</evidence>
<dbReference type="PRINTS" id="PR00743">
    <property type="entry name" value="GLHYDRLASE36"/>
</dbReference>
<dbReference type="InterPro" id="IPR000111">
    <property type="entry name" value="Glyco_hydro_27/36_CS"/>
</dbReference>
<dbReference type="Gene3D" id="3.20.20.70">
    <property type="entry name" value="Aldolase class I"/>
    <property type="match status" value="1"/>
</dbReference>
<feature type="binding site" evidence="7">
    <location>
        <begin position="348"/>
        <end position="349"/>
    </location>
    <ligand>
        <name>substrate</name>
    </ligand>
</feature>
<dbReference type="Pfam" id="PF16875">
    <property type="entry name" value="Glyco_hydro_36N"/>
    <property type="match status" value="1"/>
</dbReference>
<feature type="binding site" evidence="7">
    <location>
        <position position="504"/>
    </location>
    <ligand>
        <name>substrate</name>
    </ligand>
</feature>
<evidence type="ECO:0000256" key="5">
    <source>
        <dbReference type="PIRNR" id="PIRNR005536"/>
    </source>
</evidence>
<evidence type="ECO:0000313" key="9">
    <source>
        <dbReference type="EMBL" id="NYE70104.1"/>
    </source>
</evidence>
<dbReference type="FunFam" id="3.20.20.70:FF:000118">
    <property type="entry name" value="Alpha-galactosidase"/>
    <property type="match status" value="1"/>
</dbReference>
<dbReference type="Proteomes" id="UP000569914">
    <property type="component" value="Unassembled WGS sequence"/>
</dbReference>
<dbReference type="Pfam" id="PF02065">
    <property type="entry name" value="Melibiase"/>
    <property type="match status" value="1"/>
</dbReference>
<feature type="active site" description="Proton donor" evidence="6">
    <location>
        <position position="526"/>
    </location>
</feature>